<sequence>MKYINAAEVLPKYLLAEIQKYVRGEILYIPIGDEHLKWGEKNGSKSYFEIRNKQIKKQYKNGDTLKQISQEFGLAYETVRKIVYKT</sequence>
<dbReference type="RefSeq" id="WP_256310824.1">
    <property type="nucleotide sequence ID" value="NZ_JANGAC010000003.1"/>
</dbReference>
<dbReference type="InterPro" id="IPR052411">
    <property type="entry name" value="c-mor_Regulatory_Protein"/>
</dbReference>
<keyword evidence="2" id="KW-1185">Reference proteome</keyword>
<reference evidence="1 2" key="1">
    <citation type="submission" date="2022-06" db="EMBL/GenBank/DDBJ databases">
        <title>Isolation of gut microbiota from human fecal samples.</title>
        <authorList>
            <person name="Pamer E.G."/>
            <person name="Barat B."/>
            <person name="Waligurski E."/>
            <person name="Medina S."/>
            <person name="Paddock L."/>
            <person name="Mostad J."/>
        </authorList>
    </citation>
    <scope>NUCLEOTIDE SEQUENCE [LARGE SCALE GENOMIC DNA]</scope>
    <source>
        <strain evidence="1 2">DFI.7.95</strain>
    </source>
</reference>
<dbReference type="SUPFAM" id="SSF46689">
    <property type="entry name" value="Homeodomain-like"/>
    <property type="match status" value="1"/>
</dbReference>
<comment type="caution">
    <text evidence="1">The sequence shown here is derived from an EMBL/GenBank/DDBJ whole genome shotgun (WGS) entry which is preliminary data.</text>
</comment>
<name>A0ABT1S840_9FIRM</name>
<accession>A0ABT1S840</accession>
<dbReference type="Gene3D" id="1.10.10.10">
    <property type="entry name" value="Winged helix-like DNA-binding domain superfamily/Winged helix DNA-binding domain"/>
    <property type="match status" value="1"/>
</dbReference>
<dbReference type="PANTHER" id="PTHR37812">
    <property type="entry name" value="MU-LIKE PROPHAGE FLUMU PROTEIN C"/>
    <property type="match status" value="1"/>
</dbReference>
<dbReference type="InterPro" id="IPR049739">
    <property type="entry name" value="YraL-like"/>
</dbReference>
<dbReference type="Proteomes" id="UP001524478">
    <property type="component" value="Unassembled WGS sequence"/>
</dbReference>
<gene>
    <name evidence="1" type="ORF">NE686_05990</name>
</gene>
<dbReference type="InterPro" id="IPR009057">
    <property type="entry name" value="Homeodomain-like_sf"/>
</dbReference>
<evidence type="ECO:0000313" key="2">
    <source>
        <dbReference type="Proteomes" id="UP001524478"/>
    </source>
</evidence>
<dbReference type="EMBL" id="JANGAC010000003">
    <property type="protein sequence ID" value="MCQ4922624.1"/>
    <property type="molecule type" value="Genomic_DNA"/>
</dbReference>
<evidence type="ECO:0000313" key="1">
    <source>
        <dbReference type="EMBL" id="MCQ4922624.1"/>
    </source>
</evidence>
<dbReference type="PANTHER" id="PTHR37812:SF1">
    <property type="entry name" value="MU-LIKE PROPHAGE FLUMU PROTEIN C"/>
    <property type="match status" value="1"/>
</dbReference>
<dbReference type="InterPro" id="IPR036388">
    <property type="entry name" value="WH-like_DNA-bd_sf"/>
</dbReference>
<dbReference type="NCBIfam" id="NF040785">
    <property type="entry name" value="CD3324_fam"/>
    <property type="match status" value="1"/>
</dbReference>
<proteinExistence type="predicted"/>
<protein>
    <submittedName>
        <fullName evidence="1">CD3324 family protein</fullName>
    </submittedName>
</protein>
<organism evidence="1 2">
    <name type="scientific">Tissierella carlieri</name>
    <dbReference type="NCBI Taxonomy" id="689904"/>
    <lineage>
        <taxon>Bacteria</taxon>
        <taxon>Bacillati</taxon>
        <taxon>Bacillota</taxon>
        <taxon>Tissierellia</taxon>
        <taxon>Tissierellales</taxon>
        <taxon>Tissierellaceae</taxon>
        <taxon>Tissierella</taxon>
    </lineage>
</organism>